<sequence>MHDPPIGGWKTLPLVPQGHSHNLIHPSSRSCLSATLPEVTPSHLVLDCQGWPKCWQVLLSTHCPHYVWQGQPSSCPGHQQTNLKLHRVLQEIHSAVHLHQQALLELIQVNYTGCTDICTCLCILVHRLCTPSMDW</sequence>
<dbReference type="HOGENOM" id="CLU_1886961_0_0_1"/>
<dbReference type="InParanoid" id="A0A0C3D2V8"/>
<reference evidence="1 2" key="1">
    <citation type="submission" date="2014-04" db="EMBL/GenBank/DDBJ databases">
        <authorList>
            <consortium name="DOE Joint Genome Institute"/>
            <person name="Kuo A."/>
            <person name="Kohler A."/>
            <person name="Nagy L.G."/>
            <person name="Floudas D."/>
            <person name="Copeland A."/>
            <person name="Barry K.W."/>
            <person name="Cichocki N."/>
            <person name="Veneault-Fourrey C."/>
            <person name="LaButti K."/>
            <person name="Lindquist E.A."/>
            <person name="Lipzen A."/>
            <person name="Lundell T."/>
            <person name="Morin E."/>
            <person name="Murat C."/>
            <person name="Sun H."/>
            <person name="Tunlid A."/>
            <person name="Henrissat B."/>
            <person name="Grigoriev I.V."/>
            <person name="Hibbett D.S."/>
            <person name="Martin F."/>
            <person name="Nordberg H.P."/>
            <person name="Cantor M.N."/>
            <person name="Hua S.X."/>
        </authorList>
    </citation>
    <scope>NUCLEOTIDE SEQUENCE [LARGE SCALE GENOMIC DNA]</scope>
    <source>
        <strain evidence="1 2">Foug A</strain>
    </source>
</reference>
<accession>A0A0C3D2V8</accession>
<name>A0A0C3D2V8_9AGAM</name>
<organism evidence="1 2">
    <name type="scientific">Scleroderma citrinum Foug A</name>
    <dbReference type="NCBI Taxonomy" id="1036808"/>
    <lineage>
        <taxon>Eukaryota</taxon>
        <taxon>Fungi</taxon>
        <taxon>Dikarya</taxon>
        <taxon>Basidiomycota</taxon>
        <taxon>Agaricomycotina</taxon>
        <taxon>Agaricomycetes</taxon>
        <taxon>Agaricomycetidae</taxon>
        <taxon>Boletales</taxon>
        <taxon>Sclerodermatineae</taxon>
        <taxon>Sclerodermataceae</taxon>
        <taxon>Scleroderma</taxon>
    </lineage>
</organism>
<protein>
    <submittedName>
        <fullName evidence="1">Uncharacterized protein</fullName>
    </submittedName>
</protein>
<evidence type="ECO:0000313" key="1">
    <source>
        <dbReference type="EMBL" id="KIM55105.1"/>
    </source>
</evidence>
<reference evidence="2" key="2">
    <citation type="submission" date="2015-01" db="EMBL/GenBank/DDBJ databases">
        <title>Evolutionary Origins and Diversification of the Mycorrhizal Mutualists.</title>
        <authorList>
            <consortium name="DOE Joint Genome Institute"/>
            <consortium name="Mycorrhizal Genomics Consortium"/>
            <person name="Kohler A."/>
            <person name="Kuo A."/>
            <person name="Nagy L.G."/>
            <person name="Floudas D."/>
            <person name="Copeland A."/>
            <person name="Barry K.W."/>
            <person name="Cichocki N."/>
            <person name="Veneault-Fourrey C."/>
            <person name="LaButti K."/>
            <person name="Lindquist E.A."/>
            <person name="Lipzen A."/>
            <person name="Lundell T."/>
            <person name="Morin E."/>
            <person name="Murat C."/>
            <person name="Riley R."/>
            <person name="Ohm R."/>
            <person name="Sun H."/>
            <person name="Tunlid A."/>
            <person name="Henrissat B."/>
            <person name="Grigoriev I.V."/>
            <person name="Hibbett D.S."/>
            <person name="Martin F."/>
        </authorList>
    </citation>
    <scope>NUCLEOTIDE SEQUENCE [LARGE SCALE GENOMIC DNA]</scope>
    <source>
        <strain evidence="2">Foug A</strain>
    </source>
</reference>
<dbReference type="EMBL" id="KN822141">
    <property type="protein sequence ID" value="KIM55105.1"/>
    <property type="molecule type" value="Genomic_DNA"/>
</dbReference>
<proteinExistence type="predicted"/>
<evidence type="ECO:0000313" key="2">
    <source>
        <dbReference type="Proteomes" id="UP000053989"/>
    </source>
</evidence>
<gene>
    <name evidence="1" type="ORF">SCLCIDRAFT_1221402</name>
</gene>
<dbReference type="AlphaFoldDB" id="A0A0C3D2V8"/>
<keyword evidence="2" id="KW-1185">Reference proteome</keyword>
<dbReference type="Proteomes" id="UP000053989">
    <property type="component" value="Unassembled WGS sequence"/>
</dbReference>